<evidence type="ECO:0000313" key="1">
    <source>
        <dbReference type="EMBL" id="MQL85308.1"/>
    </source>
</evidence>
<sequence>MASQAISNYRENAEIYHGDVLCKKKIAEMLKEVGLPVGLLPLEDVEEFGCNRAAGFLWMVQKKKREHTFKAIKETVSYATEVTALVEPRKIKKVTGVKVRELLLWLSVVEVYIDNSDSAKITFKTGTGLSDTFPVSAFEPQA</sequence>
<dbReference type="Pfam" id="PF04398">
    <property type="entry name" value="DUF538"/>
    <property type="match status" value="1"/>
</dbReference>
<dbReference type="PANTHER" id="PTHR31676">
    <property type="entry name" value="T31J12.3 PROTEIN-RELATED"/>
    <property type="match status" value="1"/>
</dbReference>
<dbReference type="InterPro" id="IPR036758">
    <property type="entry name" value="At5g01610-like"/>
</dbReference>
<dbReference type="Proteomes" id="UP000652761">
    <property type="component" value="Unassembled WGS sequence"/>
</dbReference>
<dbReference type="OrthoDB" id="1927821at2759"/>
<protein>
    <submittedName>
        <fullName evidence="1">Uncharacterized protein</fullName>
    </submittedName>
</protein>
<dbReference type="Gene3D" id="2.30.240.10">
    <property type="entry name" value="At5g01610-like"/>
    <property type="match status" value="1"/>
</dbReference>
<accession>A0A843UP81</accession>
<proteinExistence type="predicted"/>
<name>A0A843UP81_COLES</name>
<dbReference type="InterPro" id="IPR007493">
    <property type="entry name" value="DUF538"/>
</dbReference>
<dbReference type="AlphaFoldDB" id="A0A843UP81"/>
<dbReference type="EMBL" id="NMUH01000821">
    <property type="protein sequence ID" value="MQL85308.1"/>
    <property type="molecule type" value="Genomic_DNA"/>
</dbReference>
<keyword evidence="2" id="KW-1185">Reference proteome</keyword>
<dbReference type="PANTHER" id="PTHR31676:SF191">
    <property type="entry name" value="OS07G0120650 PROTEIN"/>
    <property type="match status" value="1"/>
</dbReference>
<gene>
    <name evidence="1" type="ORF">Taro_017816</name>
</gene>
<dbReference type="SUPFAM" id="SSF141562">
    <property type="entry name" value="At5g01610-like"/>
    <property type="match status" value="1"/>
</dbReference>
<comment type="caution">
    <text evidence="1">The sequence shown here is derived from an EMBL/GenBank/DDBJ whole genome shotgun (WGS) entry which is preliminary data.</text>
</comment>
<reference evidence="1" key="1">
    <citation type="submission" date="2017-07" db="EMBL/GenBank/DDBJ databases">
        <title>Taro Niue Genome Assembly and Annotation.</title>
        <authorList>
            <person name="Atibalentja N."/>
            <person name="Keating K."/>
            <person name="Fields C.J."/>
        </authorList>
    </citation>
    <scope>NUCLEOTIDE SEQUENCE</scope>
    <source>
        <strain evidence="1">Niue_2</strain>
        <tissue evidence="1">Leaf</tissue>
    </source>
</reference>
<evidence type="ECO:0000313" key="2">
    <source>
        <dbReference type="Proteomes" id="UP000652761"/>
    </source>
</evidence>
<organism evidence="1 2">
    <name type="scientific">Colocasia esculenta</name>
    <name type="common">Wild taro</name>
    <name type="synonym">Arum esculentum</name>
    <dbReference type="NCBI Taxonomy" id="4460"/>
    <lineage>
        <taxon>Eukaryota</taxon>
        <taxon>Viridiplantae</taxon>
        <taxon>Streptophyta</taxon>
        <taxon>Embryophyta</taxon>
        <taxon>Tracheophyta</taxon>
        <taxon>Spermatophyta</taxon>
        <taxon>Magnoliopsida</taxon>
        <taxon>Liliopsida</taxon>
        <taxon>Araceae</taxon>
        <taxon>Aroideae</taxon>
        <taxon>Colocasieae</taxon>
        <taxon>Colocasia</taxon>
    </lineage>
</organism>